<sequence length="53" mass="6340">MSLTLSRLIVKRYRKVRPKNYKIDFNYMQFQILLSHCFSQNQISSTSISDKLV</sequence>
<protein>
    <submittedName>
        <fullName evidence="1">Uncharacterized protein</fullName>
    </submittedName>
</protein>
<accession>A0A8S1TYY3</accession>
<gene>
    <name evidence="1" type="ORF">POCTA_138.1.T0340014</name>
</gene>
<name>A0A8S1TYY3_PAROT</name>
<proteinExistence type="predicted"/>
<organism evidence="1 2">
    <name type="scientific">Paramecium octaurelia</name>
    <dbReference type="NCBI Taxonomy" id="43137"/>
    <lineage>
        <taxon>Eukaryota</taxon>
        <taxon>Sar</taxon>
        <taxon>Alveolata</taxon>
        <taxon>Ciliophora</taxon>
        <taxon>Intramacronucleata</taxon>
        <taxon>Oligohymenophorea</taxon>
        <taxon>Peniculida</taxon>
        <taxon>Parameciidae</taxon>
        <taxon>Paramecium</taxon>
    </lineage>
</organism>
<keyword evidence="2" id="KW-1185">Reference proteome</keyword>
<dbReference type="AlphaFoldDB" id="A0A8S1TYY3"/>
<comment type="caution">
    <text evidence="1">The sequence shown here is derived from an EMBL/GenBank/DDBJ whole genome shotgun (WGS) entry which is preliminary data.</text>
</comment>
<evidence type="ECO:0000313" key="1">
    <source>
        <dbReference type="EMBL" id="CAD8157520.1"/>
    </source>
</evidence>
<dbReference type="EMBL" id="CAJJDP010000034">
    <property type="protein sequence ID" value="CAD8157520.1"/>
    <property type="molecule type" value="Genomic_DNA"/>
</dbReference>
<evidence type="ECO:0000313" key="2">
    <source>
        <dbReference type="Proteomes" id="UP000683925"/>
    </source>
</evidence>
<reference evidence="1" key="1">
    <citation type="submission" date="2021-01" db="EMBL/GenBank/DDBJ databases">
        <authorList>
            <consortium name="Genoscope - CEA"/>
            <person name="William W."/>
        </authorList>
    </citation>
    <scope>NUCLEOTIDE SEQUENCE</scope>
</reference>
<dbReference type="Proteomes" id="UP000683925">
    <property type="component" value="Unassembled WGS sequence"/>
</dbReference>